<dbReference type="InterPro" id="IPR015424">
    <property type="entry name" value="PyrdxlP-dep_Trfase"/>
</dbReference>
<dbReference type="PANTHER" id="PTHR30244">
    <property type="entry name" value="TRANSAMINASE"/>
    <property type="match status" value="1"/>
</dbReference>
<dbReference type="AlphaFoldDB" id="A0A7G8PU75"/>
<evidence type="ECO:0000313" key="5">
    <source>
        <dbReference type="Proteomes" id="UP000515514"/>
    </source>
</evidence>
<dbReference type="InterPro" id="IPR000653">
    <property type="entry name" value="DegT/StrS_aminotransferase"/>
</dbReference>
<organism evidence="4 5">
    <name type="scientific">Constantimarinum furrinae</name>
    <dbReference type="NCBI Taxonomy" id="2562285"/>
    <lineage>
        <taxon>Bacteria</taxon>
        <taxon>Pseudomonadati</taxon>
        <taxon>Bacteroidota</taxon>
        <taxon>Flavobacteriia</taxon>
        <taxon>Flavobacteriales</taxon>
        <taxon>Flavobacteriaceae</taxon>
        <taxon>Altibacter/Constantimarinum group</taxon>
        <taxon>Constantimarinum</taxon>
    </lineage>
</organism>
<sequence>MVDLKGQYEHIKSQVDTSVLDVIESTAYINGPEVHQFQKELEDYLGVKHVIPCANGTDALQIAMMGLGLKPGDEVITADFTFAATVEVIALLGLTPVLVDVDPVTFNIDVEAIRRAITPNTKAIVPVHLFGLSANMDEIIEIAKEHDLYVIEDNAQAIGGTYTNKNMQKAKAGTIGHVASTSFFPSKNLGCYGDGGAIFTNDDDLAHIIRGVVNHGMYERYHHDVVGVNSRLDSIQAAILRAKLPHLDSYNEARRNAARKYSEKLKGNPNIITPTGACDSEGSICDNCDCHVFHQYTLRILNADRDALVKHLNENGIPCGVYYPIPLHLQKAYADERYNEADFKVTNQLVKEVISLPMHTELDDEQIEFITQTVINFVNR</sequence>
<dbReference type="Pfam" id="PF01041">
    <property type="entry name" value="DegT_DnrJ_EryC1"/>
    <property type="match status" value="1"/>
</dbReference>
<keyword evidence="5" id="KW-1185">Reference proteome</keyword>
<protein>
    <submittedName>
        <fullName evidence="4">Transcriptional regulator</fullName>
    </submittedName>
</protein>
<dbReference type="Gene3D" id="3.90.1150.10">
    <property type="entry name" value="Aspartate Aminotransferase, domain 1"/>
    <property type="match status" value="1"/>
</dbReference>
<gene>
    <name evidence="4" type="ORF">ALE3EI_1327</name>
</gene>
<dbReference type="GO" id="GO:0000271">
    <property type="term" value="P:polysaccharide biosynthetic process"/>
    <property type="evidence" value="ECO:0007669"/>
    <property type="project" value="TreeGrafter"/>
</dbReference>
<dbReference type="SUPFAM" id="SSF53383">
    <property type="entry name" value="PLP-dependent transferases"/>
    <property type="match status" value="1"/>
</dbReference>
<evidence type="ECO:0000256" key="1">
    <source>
        <dbReference type="PIRSR" id="PIRSR000390-1"/>
    </source>
</evidence>
<dbReference type="GO" id="GO:0030170">
    <property type="term" value="F:pyridoxal phosphate binding"/>
    <property type="evidence" value="ECO:0007669"/>
    <property type="project" value="TreeGrafter"/>
</dbReference>
<dbReference type="Proteomes" id="UP000515514">
    <property type="component" value="Chromosome"/>
</dbReference>
<dbReference type="GO" id="GO:0008483">
    <property type="term" value="F:transaminase activity"/>
    <property type="evidence" value="ECO:0007669"/>
    <property type="project" value="TreeGrafter"/>
</dbReference>
<dbReference type="PANTHER" id="PTHR30244:SF42">
    <property type="entry name" value="UDP-2-ACETAMIDO-2-DEOXY-3-OXO-D-GLUCURONATE AMINOTRANSFERASE"/>
    <property type="match status" value="1"/>
</dbReference>
<comment type="similarity">
    <text evidence="3">Belongs to the DegT/DnrJ/EryC1 family.</text>
</comment>
<dbReference type="InterPro" id="IPR015421">
    <property type="entry name" value="PyrdxlP-dep_Trfase_major"/>
</dbReference>
<name>A0A7G8PU75_9FLAO</name>
<dbReference type="InterPro" id="IPR015422">
    <property type="entry name" value="PyrdxlP-dep_Trfase_small"/>
</dbReference>
<accession>A0A7G8PU75</accession>
<keyword evidence="2 3" id="KW-0663">Pyridoxal phosphate</keyword>
<proteinExistence type="inferred from homology"/>
<dbReference type="EMBL" id="CP052909">
    <property type="protein sequence ID" value="QNJ97891.1"/>
    <property type="molecule type" value="Genomic_DNA"/>
</dbReference>
<dbReference type="KEGG" id="alti:ALE3EI_1327"/>
<dbReference type="PIRSF" id="PIRSF000390">
    <property type="entry name" value="PLP_StrS"/>
    <property type="match status" value="1"/>
</dbReference>
<evidence type="ECO:0000313" key="4">
    <source>
        <dbReference type="EMBL" id="QNJ97891.1"/>
    </source>
</evidence>
<feature type="modified residue" description="N6-(pyridoxal phosphate)lysine" evidence="2">
    <location>
        <position position="187"/>
    </location>
</feature>
<evidence type="ECO:0000256" key="2">
    <source>
        <dbReference type="PIRSR" id="PIRSR000390-2"/>
    </source>
</evidence>
<dbReference type="Gene3D" id="3.40.640.10">
    <property type="entry name" value="Type I PLP-dependent aspartate aminotransferase-like (Major domain)"/>
    <property type="match status" value="1"/>
</dbReference>
<dbReference type="CDD" id="cd00616">
    <property type="entry name" value="AHBA_syn"/>
    <property type="match status" value="1"/>
</dbReference>
<reference evidence="4 5" key="1">
    <citation type="submission" date="2020-04" db="EMBL/GenBank/DDBJ databases">
        <title>Genome sequence of Altibacter aquimarinus strain ALE3EI.</title>
        <authorList>
            <person name="Oh H.-M."/>
            <person name="Jang D."/>
        </authorList>
    </citation>
    <scope>NUCLEOTIDE SEQUENCE [LARGE SCALE GENOMIC DNA]</scope>
    <source>
        <strain evidence="4 5">ALE3EI</strain>
    </source>
</reference>
<feature type="active site" description="Proton acceptor" evidence="1">
    <location>
        <position position="187"/>
    </location>
</feature>
<evidence type="ECO:0000256" key="3">
    <source>
        <dbReference type="RuleBase" id="RU004508"/>
    </source>
</evidence>